<organism evidence="1 2">
    <name type="scientific">Saprolegnia parasitica (strain CBS 223.65)</name>
    <dbReference type="NCBI Taxonomy" id="695850"/>
    <lineage>
        <taxon>Eukaryota</taxon>
        <taxon>Sar</taxon>
        <taxon>Stramenopiles</taxon>
        <taxon>Oomycota</taxon>
        <taxon>Saprolegniomycetes</taxon>
        <taxon>Saprolegniales</taxon>
        <taxon>Saprolegniaceae</taxon>
        <taxon>Saprolegnia</taxon>
    </lineage>
</organism>
<keyword evidence="2" id="KW-1185">Reference proteome</keyword>
<name>A0A067C2G0_SAPPC</name>
<gene>
    <name evidence="1" type="ORF">SPRG_09708</name>
</gene>
<evidence type="ECO:0000313" key="2">
    <source>
        <dbReference type="Proteomes" id="UP000030745"/>
    </source>
</evidence>
<dbReference type="Proteomes" id="UP000030745">
    <property type="component" value="Unassembled WGS sequence"/>
</dbReference>
<proteinExistence type="predicted"/>
<reference evidence="1 2" key="1">
    <citation type="journal article" date="2013" name="PLoS Genet.">
        <title>Distinctive expansion of potential virulence genes in the genome of the oomycete fish pathogen Saprolegnia parasitica.</title>
        <authorList>
            <person name="Jiang R.H."/>
            <person name="de Bruijn I."/>
            <person name="Haas B.J."/>
            <person name="Belmonte R."/>
            <person name="Lobach L."/>
            <person name="Christie J."/>
            <person name="van den Ackerveken G."/>
            <person name="Bottin A."/>
            <person name="Bulone V."/>
            <person name="Diaz-Moreno S.M."/>
            <person name="Dumas B."/>
            <person name="Fan L."/>
            <person name="Gaulin E."/>
            <person name="Govers F."/>
            <person name="Grenville-Briggs L.J."/>
            <person name="Horner N.R."/>
            <person name="Levin J.Z."/>
            <person name="Mammella M."/>
            <person name="Meijer H.J."/>
            <person name="Morris P."/>
            <person name="Nusbaum C."/>
            <person name="Oome S."/>
            <person name="Phillips A.J."/>
            <person name="van Rooyen D."/>
            <person name="Rzeszutek E."/>
            <person name="Saraiva M."/>
            <person name="Secombes C.J."/>
            <person name="Seidl M.F."/>
            <person name="Snel B."/>
            <person name="Stassen J.H."/>
            <person name="Sykes S."/>
            <person name="Tripathy S."/>
            <person name="van den Berg H."/>
            <person name="Vega-Arreguin J.C."/>
            <person name="Wawra S."/>
            <person name="Young S.K."/>
            <person name="Zeng Q."/>
            <person name="Dieguez-Uribeondo J."/>
            <person name="Russ C."/>
            <person name="Tyler B.M."/>
            <person name="van West P."/>
        </authorList>
    </citation>
    <scope>NUCLEOTIDE SEQUENCE [LARGE SCALE GENOMIC DNA]</scope>
    <source>
        <strain evidence="1 2">CBS 223.65</strain>
    </source>
</reference>
<dbReference type="GeneID" id="24131860"/>
<sequence length="258" mass="27474">MNRQPATAETKRVCTREAATRSPSLPSVVVYLILEALRDGKSVTAFLSALPPLTLPPELIALRDLGAVVNLACHWPVVHITKIPIQYARLGVAALPVFAGVYIDAGFTALDWLDATPQKAVTLVVDPSVPGTLTTFAYNWGDGITAVVIKGHKVAPDPIPDMLGRCVNVQSASIEGAATQAAAAAYLAALSTQHLRTLKVTANGTGPTPCDVPPPRLRLCDRSDSAGQRNPSVRYALDIASGRRRGRASSLGDRRWHF</sequence>
<dbReference type="RefSeq" id="XP_012204248.1">
    <property type="nucleotide sequence ID" value="XM_012348858.1"/>
</dbReference>
<dbReference type="KEGG" id="spar:SPRG_09708"/>
<evidence type="ECO:0000313" key="1">
    <source>
        <dbReference type="EMBL" id="KDO24979.1"/>
    </source>
</evidence>
<dbReference type="VEuPathDB" id="FungiDB:SPRG_09708"/>
<accession>A0A067C2G0</accession>
<dbReference type="AlphaFoldDB" id="A0A067C2G0"/>
<dbReference type="OrthoDB" id="10420587at2759"/>
<dbReference type="EMBL" id="KK583236">
    <property type="protein sequence ID" value="KDO24979.1"/>
    <property type="molecule type" value="Genomic_DNA"/>
</dbReference>
<protein>
    <submittedName>
        <fullName evidence="1">Uncharacterized protein</fullName>
    </submittedName>
</protein>